<dbReference type="InterPro" id="IPR003838">
    <property type="entry name" value="ABC3_permease_C"/>
</dbReference>
<dbReference type="HOGENOM" id="CLU_039499_1_2_9"/>
<feature type="transmembrane region" description="Helical" evidence="6">
    <location>
        <begin position="20"/>
        <end position="38"/>
    </location>
</feature>
<dbReference type="GO" id="GO:0022857">
    <property type="term" value="F:transmembrane transporter activity"/>
    <property type="evidence" value="ECO:0007669"/>
    <property type="project" value="TreeGrafter"/>
</dbReference>
<keyword evidence="5 6" id="KW-0472">Membrane</keyword>
<reference evidence="9" key="1">
    <citation type="submission" date="2007-11" db="EMBL/GenBank/DDBJ databases">
        <title>Complete genome sequence of Clostridium phytofermentans ISDg.</title>
        <authorList>
            <person name="Leschine S.B."/>
            <person name="Warnick T.A."/>
            <person name="Blanchard J.L."/>
            <person name="Schnell D.J."/>
            <person name="Petit E.L."/>
            <person name="LaTouf W.G."/>
            <person name="Copeland A."/>
            <person name="Lucas S."/>
            <person name="Lapidus A."/>
            <person name="Barry K."/>
            <person name="Glavina del Rio T."/>
            <person name="Dalin E."/>
            <person name="Tice H."/>
            <person name="Pitluck S."/>
            <person name="Kiss H."/>
            <person name="Brettin T."/>
            <person name="Bruce D."/>
            <person name="Detter J.C."/>
            <person name="Han C."/>
            <person name="Kuske C."/>
            <person name="Schmutz J."/>
            <person name="Larimer F."/>
            <person name="Land M."/>
            <person name="Hauser L."/>
            <person name="Kyrpides N."/>
            <person name="Kim E.A."/>
            <person name="Richardson P."/>
        </authorList>
    </citation>
    <scope>NUCLEOTIDE SEQUENCE [LARGE SCALE GENOMIC DNA]</scope>
    <source>
        <strain evidence="9">ATCC 700394 / DSM 18823 / ISDg</strain>
    </source>
</reference>
<feature type="domain" description="ABC3 transporter permease C-terminal" evidence="7">
    <location>
        <begin position="343"/>
        <end position="506"/>
    </location>
</feature>
<dbReference type="Pfam" id="PF02687">
    <property type="entry name" value="FtsX"/>
    <property type="match status" value="1"/>
</dbReference>
<dbReference type="STRING" id="357809.Cphy_1623"/>
<keyword evidence="3 6" id="KW-0812">Transmembrane</keyword>
<keyword evidence="2" id="KW-1003">Cell membrane</keyword>
<evidence type="ECO:0000259" key="7">
    <source>
        <dbReference type="Pfam" id="PF02687"/>
    </source>
</evidence>
<proteinExistence type="predicted"/>
<dbReference type="KEGG" id="cpy:Cphy_1623"/>
<feature type="transmembrane region" description="Helical" evidence="6">
    <location>
        <begin position="476"/>
        <end position="498"/>
    </location>
</feature>
<dbReference type="RefSeq" id="WP_012199649.1">
    <property type="nucleotide sequence ID" value="NC_010001.1"/>
</dbReference>
<dbReference type="Proteomes" id="UP000000370">
    <property type="component" value="Chromosome"/>
</dbReference>
<evidence type="ECO:0000256" key="6">
    <source>
        <dbReference type="SAM" id="Phobius"/>
    </source>
</evidence>
<gene>
    <name evidence="8" type="ordered locus">Cphy_1623</name>
</gene>
<dbReference type="EMBL" id="CP000885">
    <property type="protein sequence ID" value="ABX41995.1"/>
    <property type="molecule type" value="Genomic_DNA"/>
</dbReference>
<dbReference type="GO" id="GO:0005886">
    <property type="term" value="C:plasma membrane"/>
    <property type="evidence" value="ECO:0007669"/>
    <property type="project" value="UniProtKB-SubCell"/>
</dbReference>
<name>A9KQT2_LACP7</name>
<sequence length="514" mass="55394">MYIIQNALKNLVRNKGRNIMIGSIIFAIILTTVISLIINNTATSVIEDYKDRFGSEVSITPNMQKVQEEAMNNSTDGKVRMMRPEISSELLIQFADSEYLKESIATGSVMGNSTQINAIDQTDDDGTGTTGGQMVRMAGGNGNYSLLGDSWSDFSDGLRSIESGRLPEEDGECVISMDLQEENNISVGDTLLFTAHMRVPTPDDIGDVNDEDTIEVNGIEYTVSISGLGTVNLQREVEYSLSVVGIYNDLTDEYSNSNMPKMAALNRRNEILTSLSTLLAQRGVDESGVSVNVTYYLKDPSMLSAFETEVRAKGLSDLFDVSTDAASYDSIVKPVLGLKSISITFMIVVMVLGGVILLLLTSISIRERKYEIGVLRAMGMKKAKVALGIWTEIFAITCVCLVIGLGVGTVVAQPVSDVLLKSQVAAAETNTDTHQGQNGMFTGGGRTAGAFMMGSGGGINSSNEKPLSEMKITLDLITVLEIIAISILLASLAGLASISKITKYEPIKILMERN</sequence>
<evidence type="ECO:0000256" key="2">
    <source>
        <dbReference type="ARBA" id="ARBA00022475"/>
    </source>
</evidence>
<dbReference type="eggNOG" id="COG0577">
    <property type="taxonomic scope" value="Bacteria"/>
</dbReference>
<evidence type="ECO:0000313" key="9">
    <source>
        <dbReference type="Proteomes" id="UP000000370"/>
    </source>
</evidence>
<comment type="subcellular location">
    <subcellularLocation>
        <location evidence="1">Cell membrane</location>
        <topology evidence="1">Multi-pass membrane protein</topology>
    </subcellularLocation>
</comment>
<dbReference type="PANTHER" id="PTHR30572">
    <property type="entry name" value="MEMBRANE COMPONENT OF TRANSPORTER-RELATED"/>
    <property type="match status" value="1"/>
</dbReference>
<dbReference type="InterPro" id="IPR050250">
    <property type="entry name" value="Macrolide_Exporter_MacB"/>
</dbReference>
<dbReference type="AlphaFoldDB" id="A9KQT2"/>
<evidence type="ECO:0000256" key="3">
    <source>
        <dbReference type="ARBA" id="ARBA00022692"/>
    </source>
</evidence>
<keyword evidence="9" id="KW-1185">Reference proteome</keyword>
<organism evidence="8 9">
    <name type="scientific">Lachnoclostridium phytofermentans (strain ATCC 700394 / DSM 18823 / ISDg)</name>
    <name type="common">Clostridium phytofermentans</name>
    <dbReference type="NCBI Taxonomy" id="357809"/>
    <lineage>
        <taxon>Bacteria</taxon>
        <taxon>Bacillati</taxon>
        <taxon>Bacillota</taxon>
        <taxon>Clostridia</taxon>
        <taxon>Lachnospirales</taxon>
        <taxon>Lachnospiraceae</taxon>
    </lineage>
</organism>
<evidence type="ECO:0000256" key="5">
    <source>
        <dbReference type="ARBA" id="ARBA00023136"/>
    </source>
</evidence>
<dbReference type="OrthoDB" id="9812886at2"/>
<evidence type="ECO:0000256" key="1">
    <source>
        <dbReference type="ARBA" id="ARBA00004651"/>
    </source>
</evidence>
<feature type="transmembrane region" description="Helical" evidence="6">
    <location>
        <begin position="385"/>
        <end position="412"/>
    </location>
</feature>
<keyword evidence="4 6" id="KW-1133">Transmembrane helix</keyword>
<evidence type="ECO:0000313" key="8">
    <source>
        <dbReference type="EMBL" id="ABX41995.1"/>
    </source>
</evidence>
<accession>A9KQT2</accession>
<dbReference type="PANTHER" id="PTHR30572:SF9">
    <property type="entry name" value="ABC TRANSPORTER PERMEASE PROTEIN"/>
    <property type="match status" value="1"/>
</dbReference>
<feature type="transmembrane region" description="Helical" evidence="6">
    <location>
        <begin position="343"/>
        <end position="365"/>
    </location>
</feature>
<protein>
    <recommendedName>
        <fullName evidence="7">ABC3 transporter permease C-terminal domain-containing protein</fullName>
    </recommendedName>
</protein>
<evidence type="ECO:0000256" key="4">
    <source>
        <dbReference type="ARBA" id="ARBA00022989"/>
    </source>
</evidence>